<protein>
    <recommendedName>
        <fullName evidence="3">HAT C-terminal dimerisation domain-containing protein</fullName>
    </recommendedName>
</protein>
<dbReference type="OrthoDB" id="3359487at2759"/>
<dbReference type="HOGENOM" id="CLU_009123_4_3_1"/>
<reference evidence="2" key="2">
    <citation type="submission" date="2015-01" db="EMBL/GenBank/DDBJ databases">
        <title>Evolutionary Origins and Diversification of the Mycorrhizal Mutualists.</title>
        <authorList>
            <consortium name="DOE Joint Genome Institute"/>
            <consortium name="Mycorrhizal Genomics Consortium"/>
            <person name="Kohler A."/>
            <person name="Kuo A."/>
            <person name="Nagy L.G."/>
            <person name="Floudas D."/>
            <person name="Copeland A."/>
            <person name="Barry K.W."/>
            <person name="Cichocki N."/>
            <person name="Veneault-Fourrey C."/>
            <person name="LaButti K."/>
            <person name="Lindquist E.A."/>
            <person name="Lipzen A."/>
            <person name="Lundell T."/>
            <person name="Morin E."/>
            <person name="Murat C."/>
            <person name="Riley R."/>
            <person name="Ohm R."/>
            <person name="Sun H."/>
            <person name="Tunlid A."/>
            <person name="Henrissat B."/>
            <person name="Grigoriev I.V."/>
            <person name="Hibbett D.S."/>
            <person name="Martin F."/>
        </authorList>
    </citation>
    <scope>NUCLEOTIDE SEQUENCE [LARGE SCALE GENOMIC DNA]</scope>
    <source>
        <strain evidence="2">Foug A</strain>
    </source>
</reference>
<dbReference type="AlphaFoldDB" id="A0A0C2Z1U8"/>
<sequence>LTPAMDYLDEVFTNGILKKDLLHPAIRAAIGLGKKTLNRYYSLTDSSELYCIAMVFHPHHKLKYFKSAGWRPQWIATAHKLVQDRYNESYTTYSIAEDWDGQADVDTEDDEPTNIFDKLPSLAKSKDTHCDELGIYLTADIENVSDPLQWW</sequence>
<dbReference type="Proteomes" id="UP000053989">
    <property type="component" value="Unassembled WGS sequence"/>
</dbReference>
<organism evidence="1 2">
    <name type="scientific">Scleroderma citrinum Foug A</name>
    <dbReference type="NCBI Taxonomy" id="1036808"/>
    <lineage>
        <taxon>Eukaryota</taxon>
        <taxon>Fungi</taxon>
        <taxon>Dikarya</taxon>
        <taxon>Basidiomycota</taxon>
        <taxon>Agaricomycotina</taxon>
        <taxon>Agaricomycetes</taxon>
        <taxon>Agaricomycetidae</taxon>
        <taxon>Boletales</taxon>
        <taxon>Sclerodermatineae</taxon>
        <taxon>Sclerodermataceae</taxon>
        <taxon>Scleroderma</taxon>
    </lineage>
</organism>
<dbReference type="InParanoid" id="A0A0C2Z1U8"/>
<dbReference type="EMBL" id="KN822127">
    <property type="protein sequence ID" value="KIM55803.1"/>
    <property type="molecule type" value="Genomic_DNA"/>
</dbReference>
<evidence type="ECO:0008006" key="3">
    <source>
        <dbReference type="Google" id="ProtNLM"/>
    </source>
</evidence>
<name>A0A0C2Z1U8_9AGAM</name>
<evidence type="ECO:0000313" key="1">
    <source>
        <dbReference type="EMBL" id="KIM55803.1"/>
    </source>
</evidence>
<keyword evidence="2" id="KW-1185">Reference proteome</keyword>
<proteinExistence type="predicted"/>
<feature type="non-terminal residue" evidence="1">
    <location>
        <position position="1"/>
    </location>
</feature>
<reference evidence="1 2" key="1">
    <citation type="submission" date="2014-04" db="EMBL/GenBank/DDBJ databases">
        <authorList>
            <consortium name="DOE Joint Genome Institute"/>
            <person name="Kuo A."/>
            <person name="Kohler A."/>
            <person name="Nagy L.G."/>
            <person name="Floudas D."/>
            <person name="Copeland A."/>
            <person name="Barry K.W."/>
            <person name="Cichocki N."/>
            <person name="Veneault-Fourrey C."/>
            <person name="LaButti K."/>
            <person name="Lindquist E.A."/>
            <person name="Lipzen A."/>
            <person name="Lundell T."/>
            <person name="Morin E."/>
            <person name="Murat C."/>
            <person name="Sun H."/>
            <person name="Tunlid A."/>
            <person name="Henrissat B."/>
            <person name="Grigoriev I.V."/>
            <person name="Hibbett D.S."/>
            <person name="Martin F."/>
            <person name="Nordberg H.P."/>
            <person name="Cantor M.N."/>
            <person name="Hua S.X."/>
        </authorList>
    </citation>
    <scope>NUCLEOTIDE SEQUENCE [LARGE SCALE GENOMIC DNA]</scope>
    <source>
        <strain evidence="1 2">Foug A</strain>
    </source>
</reference>
<accession>A0A0C2Z1U8</accession>
<evidence type="ECO:0000313" key="2">
    <source>
        <dbReference type="Proteomes" id="UP000053989"/>
    </source>
</evidence>
<feature type="non-terminal residue" evidence="1">
    <location>
        <position position="151"/>
    </location>
</feature>
<gene>
    <name evidence="1" type="ORF">SCLCIDRAFT_71675</name>
</gene>